<dbReference type="EMBL" id="HBGA01122796">
    <property type="protein sequence ID" value="CAD9034113.1"/>
    <property type="molecule type" value="Transcribed_RNA"/>
</dbReference>
<reference evidence="1" key="1">
    <citation type="submission" date="2021-01" db="EMBL/GenBank/DDBJ databases">
        <authorList>
            <person name="Corre E."/>
            <person name="Pelletier E."/>
            <person name="Niang G."/>
            <person name="Scheremetjew M."/>
            <person name="Finn R."/>
            <person name="Kale V."/>
            <person name="Holt S."/>
            <person name="Cochrane G."/>
            <person name="Meng A."/>
            <person name="Brown T."/>
            <person name="Cohen L."/>
        </authorList>
    </citation>
    <scope>NUCLEOTIDE SEQUENCE</scope>
    <source>
        <strain evidence="1">NIES-381</strain>
    </source>
</reference>
<dbReference type="AlphaFoldDB" id="A0A7S1J6Y8"/>
<gene>
    <name evidence="1" type="ORF">EGYM00392_LOCUS45263</name>
</gene>
<name>A0A7S1J6Y8_9EUGL</name>
<proteinExistence type="predicted"/>
<sequence length="132" mass="14434">MRLVVCAMAVRSKVSAVVNVATQLFQIWMVPIQTAARELLWSVGCTAGRGWSWRHKTASVPCILGPSPLALARFGLDSVQGPNSEMVLCQLRPFMSRLVSCNRHLVASLPELSVSSGVGSHFWVRKGQMVVE</sequence>
<protein>
    <submittedName>
        <fullName evidence="1">Uncharacterized protein</fullName>
    </submittedName>
</protein>
<accession>A0A7S1J6Y8</accession>
<organism evidence="1">
    <name type="scientific">Eutreptiella gymnastica</name>
    <dbReference type="NCBI Taxonomy" id="73025"/>
    <lineage>
        <taxon>Eukaryota</taxon>
        <taxon>Discoba</taxon>
        <taxon>Euglenozoa</taxon>
        <taxon>Euglenida</taxon>
        <taxon>Spirocuta</taxon>
        <taxon>Euglenophyceae</taxon>
        <taxon>Eutreptiales</taxon>
        <taxon>Eutreptiaceae</taxon>
        <taxon>Eutreptiella</taxon>
    </lineage>
</organism>
<evidence type="ECO:0000313" key="1">
    <source>
        <dbReference type="EMBL" id="CAD9034113.1"/>
    </source>
</evidence>